<dbReference type="EC" id="2.7.1.40" evidence="4 13"/>
<evidence type="ECO:0000313" key="18">
    <source>
        <dbReference type="Proteomes" id="UP001556692"/>
    </source>
</evidence>
<dbReference type="PROSITE" id="PS00110">
    <property type="entry name" value="PYRUVATE_KINASE"/>
    <property type="match status" value="1"/>
</dbReference>
<evidence type="ECO:0000313" key="17">
    <source>
        <dbReference type="EMBL" id="MEX0405748.1"/>
    </source>
</evidence>
<dbReference type="InterPro" id="IPR015793">
    <property type="entry name" value="Pyrv_Knase_brl"/>
</dbReference>
<dbReference type="InterPro" id="IPR015795">
    <property type="entry name" value="Pyrv_Knase_C"/>
</dbReference>
<dbReference type="InterPro" id="IPR015806">
    <property type="entry name" value="Pyrv_Knase_insert_dom_sf"/>
</dbReference>
<keyword evidence="8 14" id="KW-0418">Kinase</keyword>
<organism evidence="17 18">
    <name type="scientific">Aquibium pacificus</name>
    <dbReference type="NCBI Taxonomy" id="3153579"/>
    <lineage>
        <taxon>Bacteria</taxon>
        <taxon>Pseudomonadati</taxon>
        <taxon>Pseudomonadota</taxon>
        <taxon>Alphaproteobacteria</taxon>
        <taxon>Hyphomicrobiales</taxon>
        <taxon>Phyllobacteriaceae</taxon>
        <taxon>Aquibium</taxon>
    </lineage>
</organism>
<dbReference type="GO" id="GO:0004743">
    <property type="term" value="F:pyruvate kinase activity"/>
    <property type="evidence" value="ECO:0007669"/>
    <property type="project" value="UniProtKB-EC"/>
</dbReference>
<keyword evidence="10 14" id="KW-0460">Magnesium</keyword>
<keyword evidence="18" id="KW-1185">Reference proteome</keyword>
<evidence type="ECO:0000256" key="6">
    <source>
        <dbReference type="ARBA" id="ARBA00022723"/>
    </source>
</evidence>
<dbReference type="PRINTS" id="PR01050">
    <property type="entry name" value="PYRUVTKNASE"/>
</dbReference>
<dbReference type="NCBIfam" id="NF004491">
    <property type="entry name" value="PRK05826.1"/>
    <property type="match status" value="1"/>
</dbReference>
<dbReference type="SUPFAM" id="SSF51621">
    <property type="entry name" value="Phosphoenolpyruvate/pyruvate domain"/>
    <property type="match status" value="1"/>
</dbReference>
<evidence type="ECO:0000256" key="3">
    <source>
        <dbReference type="ARBA" id="ARBA00008663"/>
    </source>
</evidence>
<evidence type="ECO:0000256" key="9">
    <source>
        <dbReference type="ARBA" id="ARBA00022840"/>
    </source>
</evidence>
<gene>
    <name evidence="17" type="primary">pyk</name>
    <name evidence="17" type="ORF">ABGN05_08755</name>
</gene>
<comment type="catalytic activity">
    <reaction evidence="14">
        <text>pyruvate + ATP = phosphoenolpyruvate + ADP + H(+)</text>
        <dbReference type="Rhea" id="RHEA:18157"/>
        <dbReference type="ChEBI" id="CHEBI:15361"/>
        <dbReference type="ChEBI" id="CHEBI:15378"/>
        <dbReference type="ChEBI" id="CHEBI:30616"/>
        <dbReference type="ChEBI" id="CHEBI:58702"/>
        <dbReference type="ChEBI" id="CHEBI:456216"/>
        <dbReference type="EC" id="2.7.1.40"/>
    </reaction>
</comment>
<evidence type="ECO:0000256" key="10">
    <source>
        <dbReference type="ARBA" id="ARBA00022842"/>
    </source>
</evidence>
<evidence type="ECO:0000256" key="12">
    <source>
        <dbReference type="ARBA" id="ARBA00023317"/>
    </source>
</evidence>
<feature type="domain" description="Pyruvate kinase barrel" evidence="15">
    <location>
        <begin position="5"/>
        <end position="322"/>
    </location>
</feature>
<dbReference type="Proteomes" id="UP001556692">
    <property type="component" value="Unassembled WGS sequence"/>
</dbReference>
<evidence type="ECO:0000256" key="14">
    <source>
        <dbReference type="RuleBase" id="RU000504"/>
    </source>
</evidence>
<name>A0ABV3SG68_9HYPH</name>
<sequence>MRRNRKVRILATLGPASSDEAMIRKLHEAGADVFRINMSHADHDLMRTLVGRIRSIERAVGRPIGILADLQGPKLRVGTFAEGSVPLDVGQTFTFDDDRAPGDATRVHLPHPEILVSVKPGDRLLIDDGKLQLKAVKTNGKSIEAVVVAGTKISDKKGVSLPDTDLPLGALTEKDRRDLDAVLQAEVDWVALSFIQRPEDLAEVRKIARGRAAILSKIEKPQAVARLAEIIELSDALMVARGDLGVEMPLEAVPGIQKQITRACRRAGKPVVVATQMLESMITAPVPTRAEVSDVSIAVFEGADAIMLSAESAAGQYPVEAVSMMNAIAVQVEKDPTYPGIINAQRSEPEATGADAISLAARQIAETLRLSAIVTYTASGTTGLRAARERPRVPIIALSPVVETARRLSLVWGLHCVVTPDASDLDDMVDRACRIAFAEGFGRAGDRIIVTAGVPLRTPGATNLLRIAYIGSDGTNGI</sequence>
<protein>
    <recommendedName>
        <fullName evidence="4 13">Pyruvate kinase</fullName>
        <ecNumber evidence="4 13">2.7.1.40</ecNumber>
    </recommendedName>
</protein>
<evidence type="ECO:0000256" key="11">
    <source>
        <dbReference type="ARBA" id="ARBA00023152"/>
    </source>
</evidence>
<reference evidence="17 18" key="1">
    <citation type="submission" date="2024-05" db="EMBL/GenBank/DDBJ databases">
        <authorList>
            <person name="Jiang F."/>
        </authorList>
    </citation>
    <scope>NUCLEOTIDE SEQUENCE [LARGE SCALE GENOMIC DNA]</scope>
    <source>
        <strain evidence="17 18">LZ166</strain>
    </source>
</reference>
<dbReference type="SUPFAM" id="SSF50800">
    <property type="entry name" value="PK beta-barrel domain-like"/>
    <property type="match status" value="1"/>
</dbReference>
<dbReference type="InterPro" id="IPR001697">
    <property type="entry name" value="Pyr_Knase"/>
</dbReference>
<keyword evidence="11 14" id="KW-0324">Glycolysis</keyword>
<dbReference type="Gene3D" id="3.20.20.60">
    <property type="entry name" value="Phosphoenolpyruvate-binding domains"/>
    <property type="match status" value="1"/>
</dbReference>
<evidence type="ECO:0000256" key="2">
    <source>
        <dbReference type="ARBA" id="ARBA00004997"/>
    </source>
</evidence>
<keyword evidence="9" id="KW-0067">ATP-binding</keyword>
<dbReference type="Pfam" id="PF00224">
    <property type="entry name" value="PK"/>
    <property type="match status" value="1"/>
</dbReference>
<evidence type="ECO:0000256" key="1">
    <source>
        <dbReference type="ARBA" id="ARBA00001958"/>
    </source>
</evidence>
<dbReference type="InterPro" id="IPR036918">
    <property type="entry name" value="Pyrv_Knase_C_sf"/>
</dbReference>
<proteinExistence type="inferred from homology"/>
<dbReference type="SUPFAM" id="SSF52935">
    <property type="entry name" value="PK C-terminal domain-like"/>
    <property type="match status" value="1"/>
</dbReference>
<dbReference type="InterPro" id="IPR040442">
    <property type="entry name" value="Pyrv_kinase-like_dom_sf"/>
</dbReference>
<dbReference type="RefSeq" id="WP_367953628.1">
    <property type="nucleotide sequence ID" value="NZ_JBDPGJ010000002.1"/>
</dbReference>
<keyword evidence="7" id="KW-0547">Nucleotide-binding</keyword>
<dbReference type="InterPro" id="IPR015813">
    <property type="entry name" value="Pyrv/PenolPyrv_kinase-like_dom"/>
</dbReference>
<dbReference type="EMBL" id="JBDPGJ010000002">
    <property type="protein sequence ID" value="MEX0405748.1"/>
    <property type="molecule type" value="Genomic_DNA"/>
</dbReference>
<dbReference type="NCBIfam" id="NF004978">
    <property type="entry name" value="PRK06354.1"/>
    <property type="match status" value="1"/>
</dbReference>
<feature type="domain" description="Pyruvate kinase C-terminal" evidence="16">
    <location>
        <begin position="355"/>
        <end position="467"/>
    </location>
</feature>
<evidence type="ECO:0000256" key="4">
    <source>
        <dbReference type="ARBA" id="ARBA00012142"/>
    </source>
</evidence>
<dbReference type="InterPro" id="IPR018209">
    <property type="entry name" value="Pyrv_Knase_AS"/>
</dbReference>
<comment type="caution">
    <text evidence="17">The sequence shown here is derived from an EMBL/GenBank/DDBJ whole genome shotgun (WGS) entry which is preliminary data.</text>
</comment>
<keyword evidence="12 17" id="KW-0670">Pyruvate</keyword>
<comment type="similarity">
    <text evidence="3 14">Belongs to the pyruvate kinase family.</text>
</comment>
<keyword evidence="6" id="KW-0479">Metal-binding</keyword>
<accession>A0ABV3SG68</accession>
<dbReference type="NCBIfam" id="NF004886">
    <property type="entry name" value="PRK06247.1"/>
    <property type="match status" value="1"/>
</dbReference>
<dbReference type="PANTHER" id="PTHR11817">
    <property type="entry name" value="PYRUVATE KINASE"/>
    <property type="match status" value="1"/>
</dbReference>
<evidence type="ECO:0000256" key="13">
    <source>
        <dbReference type="NCBIfam" id="TIGR01064"/>
    </source>
</evidence>
<evidence type="ECO:0000256" key="5">
    <source>
        <dbReference type="ARBA" id="ARBA00022679"/>
    </source>
</evidence>
<dbReference type="GO" id="GO:0016301">
    <property type="term" value="F:kinase activity"/>
    <property type="evidence" value="ECO:0007669"/>
    <property type="project" value="UniProtKB-KW"/>
</dbReference>
<keyword evidence="5 14" id="KW-0808">Transferase</keyword>
<dbReference type="Pfam" id="PF02887">
    <property type="entry name" value="PK_C"/>
    <property type="match status" value="1"/>
</dbReference>
<dbReference type="NCBIfam" id="TIGR01064">
    <property type="entry name" value="pyruv_kin"/>
    <property type="match status" value="1"/>
</dbReference>
<dbReference type="Gene3D" id="2.40.33.10">
    <property type="entry name" value="PK beta-barrel domain-like"/>
    <property type="match status" value="1"/>
</dbReference>
<comment type="pathway">
    <text evidence="2 14">Carbohydrate degradation; glycolysis; pyruvate from D-glyceraldehyde 3-phosphate: step 5/5.</text>
</comment>
<dbReference type="InterPro" id="IPR011037">
    <property type="entry name" value="Pyrv_Knase-like_insert_dom_sf"/>
</dbReference>
<evidence type="ECO:0000259" key="15">
    <source>
        <dbReference type="Pfam" id="PF00224"/>
    </source>
</evidence>
<evidence type="ECO:0000256" key="8">
    <source>
        <dbReference type="ARBA" id="ARBA00022777"/>
    </source>
</evidence>
<comment type="cofactor">
    <cofactor evidence="1">
        <name>K(+)</name>
        <dbReference type="ChEBI" id="CHEBI:29103"/>
    </cofactor>
</comment>
<evidence type="ECO:0000256" key="7">
    <source>
        <dbReference type="ARBA" id="ARBA00022741"/>
    </source>
</evidence>
<dbReference type="Gene3D" id="3.40.1380.20">
    <property type="entry name" value="Pyruvate kinase, C-terminal domain"/>
    <property type="match status" value="1"/>
</dbReference>
<evidence type="ECO:0000259" key="16">
    <source>
        <dbReference type="Pfam" id="PF02887"/>
    </source>
</evidence>